<comment type="caution">
    <text evidence="1">The sequence shown here is derived from an EMBL/GenBank/DDBJ whole genome shotgun (WGS) entry which is preliminary data.</text>
</comment>
<keyword evidence="2" id="KW-1185">Reference proteome</keyword>
<gene>
    <name evidence="1" type="ORF">BV25DRAFT_1374869</name>
</gene>
<name>A0ACB8TD24_9AGAM</name>
<sequence>MSQSISHSQERPLLSCSPLNHHSALTAQPVMDEELSAMHLAMCSVRGRRNTISPIHRLPIEVLSRFFSPSTKNLKIRTESQAELFLGYISNSRMAPFLSGLKAEMRTDQQFTPLSSRAVRSHRSQFDEFDGDAMNSPSVPTSHTWVLSYWSRRACCH</sequence>
<reference evidence="1" key="1">
    <citation type="submission" date="2021-03" db="EMBL/GenBank/DDBJ databases">
        <authorList>
            <consortium name="DOE Joint Genome Institute"/>
            <person name="Ahrendt S."/>
            <person name="Looney B.P."/>
            <person name="Miyauchi S."/>
            <person name="Morin E."/>
            <person name="Drula E."/>
            <person name="Courty P.E."/>
            <person name="Chicoki N."/>
            <person name="Fauchery L."/>
            <person name="Kohler A."/>
            <person name="Kuo A."/>
            <person name="Labutti K."/>
            <person name="Pangilinan J."/>
            <person name="Lipzen A."/>
            <person name="Riley R."/>
            <person name="Andreopoulos W."/>
            <person name="He G."/>
            <person name="Johnson J."/>
            <person name="Barry K.W."/>
            <person name="Grigoriev I.V."/>
            <person name="Nagy L."/>
            <person name="Hibbett D."/>
            <person name="Henrissat B."/>
            <person name="Matheny P.B."/>
            <person name="Labbe J."/>
            <person name="Martin F."/>
        </authorList>
    </citation>
    <scope>NUCLEOTIDE SEQUENCE</scope>
    <source>
        <strain evidence="1">HHB10654</strain>
    </source>
</reference>
<accession>A0ACB8TD24</accession>
<dbReference type="Proteomes" id="UP000814140">
    <property type="component" value="Unassembled WGS sequence"/>
</dbReference>
<dbReference type="EMBL" id="MU277192">
    <property type="protein sequence ID" value="KAI0066400.1"/>
    <property type="molecule type" value="Genomic_DNA"/>
</dbReference>
<evidence type="ECO:0000313" key="1">
    <source>
        <dbReference type="EMBL" id="KAI0066400.1"/>
    </source>
</evidence>
<reference evidence="1" key="2">
    <citation type="journal article" date="2022" name="New Phytol.">
        <title>Evolutionary transition to the ectomycorrhizal habit in the genomes of a hyperdiverse lineage of mushroom-forming fungi.</title>
        <authorList>
            <person name="Looney B."/>
            <person name="Miyauchi S."/>
            <person name="Morin E."/>
            <person name="Drula E."/>
            <person name="Courty P.E."/>
            <person name="Kohler A."/>
            <person name="Kuo A."/>
            <person name="LaButti K."/>
            <person name="Pangilinan J."/>
            <person name="Lipzen A."/>
            <person name="Riley R."/>
            <person name="Andreopoulos W."/>
            <person name="He G."/>
            <person name="Johnson J."/>
            <person name="Nolan M."/>
            <person name="Tritt A."/>
            <person name="Barry K.W."/>
            <person name="Grigoriev I.V."/>
            <person name="Nagy L.G."/>
            <person name="Hibbett D."/>
            <person name="Henrissat B."/>
            <person name="Matheny P.B."/>
            <person name="Labbe J."/>
            <person name="Martin F.M."/>
        </authorList>
    </citation>
    <scope>NUCLEOTIDE SEQUENCE</scope>
    <source>
        <strain evidence="1">HHB10654</strain>
    </source>
</reference>
<proteinExistence type="predicted"/>
<evidence type="ECO:0000313" key="2">
    <source>
        <dbReference type="Proteomes" id="UP000814140"/>
    </source>
</evidence>
<protein>
    <submittedName>
        <fullName evidence="1">Uncharacterized protein</fullName>
    </submittedName>
</protein>
<organism evidence="1 2">
    <name type="scientific">Artomyces pyxidatus</name>
    <dbReference type="NCBI Taxonomy" id="48021"/>
    <lineage>
        <taxon>Eukaryota</taxon>
        <taxon>Fungi</taxon>
        <taxon>Dikarya</taxon>
        <taxon>Basidiomycota</taxon>
        <taxon>Agaricomycotina</taxon>
        <taxon>Agaricomycetes</taxon>
        <taxon>Russulales</taxon>
        <taxon>Auriscalpiaceae</taxon>
        <taxon>Artomyces</taxon>
    </lineage>
</organism>